<proteinExistence type="predicted"/>
<sequence length="311" mass="36419">MDWFKIDINDIPDGIYYDMPIAVYHGNSTHFSASSIKEAFKSMAHFNSYLNKPKERRTHLDFGNAFELSLTDEKEFHSKVAIYDEKERPETDKTFRAAKNKEWKEQFYKANEKKLIIPVHGNDSLDVLTILKNSFYQHKTAATLASNCDYQTTVFWTCPDTGLKLKTRPDFWKPSNSQRGDIINDLKTDKNTTRDSHIKSITDHNYPIQAVMQIDGLHNAGLINRENTSYYWIFCSKQTPYNTEVYEFETSDIKLFTDAYKFKLEEIKRAFDKGLFLSYDPENCHGIKTVEFPFYYKKKIGVLNNIDESIY</sequence>
<feature type="domain" description="Putative exodeoxyribonuclease 8 PDDEXK-like" evidence="1">
    <location>
        <begin position="32"/>
        <end position="272"/>
    </location>
</feature>
<evidence type="ECO:0000313" key="3">
    <source>
        <dbReference type="Proteomes" id="UP001597459"/>
    </source>
</evidence>
<reference evidence="3" key="1">
    <citation type="journal article" date="2019" name="Int. J. Syst. Evol. Microbiol.">
        <title>The Global Catalogue of Microorganisms (GCM) 10K type strain sequencing project: providing services to taxonomists for standard genome sequencing and annotation.</title>
        <authorList>
            <consortium name="The Broad Institute Genomics Platform"/>
            <consortium name="The Broad Institute Genome Sequencing Center for Infectious Disease"/>
            <person name="Wu L."/>
            <person name="Ma J."/>
        </authorList>
    </citation>
    <scope>NUCLEOTIDE SEQUENCE [LARGE SCALE GENOMIC DNA]</scope>
    <source>
        <strain evidence="3">KCTC 42423</strain>
    </source>
</reference>
<dbReference type="RefSeq" id="WP_378256042.1">
    <property type="nucleotide sequence ID" value="NZ_JBHSJV010000001.1"/>
</dbReference>
<keyword evidence="3" id="KW-1185">Reference proteome</keyword>
<dbReference type="InterPro" id="IPR011604">
    <property type="entry name" value="PDDEXK-like_dom_sf"/>
</dbReference>
<gene>
    <name evidence="2" type="ORF">ACFSTE_09510</name>
</gene>
<comment type="caution">
    <text evidence="2">The sequence shown here is derived from an EMBL/GenBank/DDBJ whole genome shotgun (WGS) entry which is preliminary data.</text>
</comment>
<evidence type="ECO:0000259" key="1">
    <source>
        <dbReference type="Pfam" id="PF12684"/>
    </source>
</evidence>
<dbReference type="InterPro" id="IPR024432">
    <property type="entry name" value="Put_RecE_PDDEXK-like_dom"/>
</dbReference>
<dbReference type="Pfam" id="PF12684">
    <property type="entry name" value="DUF3799"/>
    <property type="match status" value="1"/>
</dbReference>
<evidence type="ECO:0000313" key="2">
    <source>
        <dbReference type="EMBL" id="MFD2591067.1"/>
    </source>
</evidence>
<dbReference type="Proteomes" id="UP001597459">
    <property type="component" value="Unassembled WGS sequence"/>
</dbReference>
<organism evidence="2 3">
    <name type="scientific">Aquimarina hainanensis</name>
    <dbReference type="NCBI Taxonomy" id="1578017"/>
    <lineage>
        <taxon>Bacteria</taxon>
        <taxon>Pseudomonadati</taxon>
        <taxon>Bacteroidota</taxon>
        <taxon>Flavobacteriia</taxon>
        <taxon>Flavobacteriales</taxon>
        <taxon>Flavobacteriaceae</taxon>
        <taxon>Aquimarina</taxon>
    </lineage>
</organism>
<accession>A0ABW5N614</accession>
<protein>
    <submittedName>
        <fullName evidence="2">PD-(D/E)XK nuclease-like domain-containing protein</fullName>
    </submittedName>
</protein>
<name>A0ABW5N614_9FLAO</name>
<dbReference type="EMBL" id="JBHULX010000015">
    <property type="protein sequence ID" value="MFD2591067.1"/>
    <property type="molecule type" value="Genomic_DNA"/>
</dbReference>
<dbReference type="Gene3D" id="3.90.320.10">
    <property type="match status" value="1"/>
</dbReference>